<reference evidence="1 2" key="1">
    <citation type="submission" date="2016-10" db="EMBL/GenBank/DDBJ databases">
        <title>Genome sequence of Rothia aeria strain JCM11412.</title>
        <authorList>
            <person name="Nambu T."/>
        </authorList>
    </citation>
    <scope>NUCLEOTIDE SEQUENCE [LARGE SCALE GENOMIC DNA]</scope>
    <source>
        <strain evidence="1 2">JCM 11412</strain>
    </source>
</reference>
<organism evidence="1 2">
    <name type="scientific">Rothia aeria</name>
    <dbReference type="NCBI Taxonomy" id="172042"/>
    <lineage>
        <taxon>Bacteria</taxon>
        <taxon>Bacillati</taxon>
        <taxon>Actinomycetota</taxon>
        <taxon>Actinomycetes</taxon>
        <taxon>Micrococcales</taxon>
        <taxon>Micrococcaceae</taxon>
        <taxon>Rothia</taxon>
    </lineage>
</organism>
<name>A0A2Z5R3C3_9MICC</name>
<accession>A0A2Z5R3C3</accession>
<dbReference type="GeneID" id="93862267"/>
<dbReference type="EMBL" id="AP017895">
    <property type="protein sequence ID" value="BAV89061.1"/>
    <property type="molecule type" value="Genomic_DNA"/>
</dbReference>
<dbReference type="Proteomes" id="UP000250241">
    <property type="component" value="Chromosome"/>
</dbReference>
<sequence>MRIHSPVEKLLTAWVIGVIVSLVAAAGALFATNKLVYGPEGKVREYFHALQTGNGSYALGLLGARIPDGDPAMLDGDTLRRAASTLKDVQIDVIEKDPNGNEATVRASYTIDGKSEHTDFRLHQAGTHWGVFDRWDIESGELPTLTVKIAGVEAATVNNRKVAVDQGEASFPVFYPGVYTVAYDSAVYTASKSVQQVLTADASSQADIALEPSEKALESVQTQVRSYVDKCAAQNTLYPSGCPFEYSFGGRVDGAVKWSVIEYPQPKVTAESDKMWRLSPAEGKVKISFEQLDLYTGTHKEITKEIPFTLKGMAEVDAKSVRVSF</sequence>
<protein>
    <submittedName>
        <fullName evidence="1">Uncharacterized protein</fullName>
    </submittedName>
</protein>
<dbReference type="KEGG" id="raj:RA11412_2762"/>
<evidence type="ECO:0000313" key="2">
    <source>
        <dbReference type="Proteomes" id="UP000250241"/>
    </source>
</evidence>
<dbReference type="RefSeq" id="WP_128088138.1">
    <property type="nucleotide sequence ID" value="NZ_CP068102.1"/>
</dbReference>
<dbReference type="AlphaFoldDB" id="A0A2Z5R3C3"/>
<proteinExistence type="predicted"/>
<gene>
    <name evidence="1" type="ORF">RA11412_2762</name>
</gene>
<evidence type="ECO:0000313" key="1">
    <source>
        <dbReference type="EMBL" id="BAV89061.1"/>
    </source>
</evidence>
<keyword evidence="2" id="KW-1185">Reference proteome</keyword>